<gene>
    <name evidence="1" type="ORF">J2Z66_002867</name>
</gene>
<dbReference type="Gene3D" id="3.60.21.10">
    <property type="match status" value="1"/>
</dbReference>
<evidence type="ECO:0000313" key="2">
    <source>
        <dbReference type="Proteomes" id="UP001519287"/>
    </source>
</evidence>
<dbReference type="Proteomes" id="UP001519287">
    <property type="component" value="Unassembled WGS sequence"/>
</dbReference>
<reference evidence="1 2" key="1">
    <citation type="submission" date="2021-03" db="EMBL/GenBank/DDBJ databases">
        <title>Genomic Encyclopedia of Type Strains, Phase IV (KMG-IV): sequencing the most valuable type-strain genomes for metagenomic binning, comparative biology and taxonomic classification.</title>
        <authorList>
            <person name="Goeker M."/>
        </authorList>
    </citation>
    <scope>NUCLEOTIDE SEQUENCE [LARGE SCALE GENOMIC DNA]</scope>
    <source>
        <strain evidence="1 2">DSM 26048</strain>
    </source>
</reference>
<dbReference type="PIRSF" id="PIRSF004789">
    <property type="entry name" value="DR1281"/>
    <property type="match status" value="1"/>
</dbReference>
<dbReference type="NCBIfam" id="TIGR00282">
    <property type="entry name" value="TIGR00282 family metallophosphoesterase"/>
    <property type="match status" value="1"/>
</dbReference>
<name>A0ABS4IUJ5_9BACL</name>
<dbReference type="InterPro" id="IPR005235">
    <property type="entry name" value="YmdB-like"/>
</dbReference>
<proteinExistence type="predicted"/>
<dbReference type="PANTHER" id="PTHR36303">
    <property type="entry name" value="2',3'-CYCLIC-NUCLEOTIDE 2'-PHOSPHODIESTERASE"/>
    <property type="match status" value="1"/>
</dbReference>
<sequence length="294" mass="33161">MNTLNNSVTWEKWPKQPLFLVLIFEVRCKIIKVVFIGDIVGSVGRKALKTIMPRLKQTHANAIFIANGENAAAGRGITSAIAKEMYEMGIHGITMGNHTWDQKDIFDFIDQDEKMVRPANFPPGTPGRGHTVIKVKDQELLLINLQGRTFLPPIDCPFRKVEEILETAKKKYKFIFVDFHAEATSEKIAMGWHLDGKVSAVVGTHTHVQTHDERILPQGTAYVTDVGMVGPRDGVLGMERVSVLQKFKTQLPVRFTTDEGKWHFHAVVMDLNDQTGLAKGIKLIRYDEDHVFMD</sequence>
<dbReference type="PANTHER" id="PTHR36303:SF1">
    <property type="entry name" value="2',3'-CYCLIC-NUCLEOTIDE 2'-PHOSPHODIESTERASE"/>
    <property type="match status" value="1"/>
</dbReference>
<evidence type="ECO:0000313" key="1">
    <source>
        <dbReference type="EMBL" id="MBP1991260.1"/>
    </source>
</evidence>
<dbReference type="InterPro" id="IPR029052">
    <property type="entry name" value="Metallo-depent_PP-like"/>
</dbReference>
<accession>A0ABS4IUJ5</accession>
<comment type="caution">
    <text evidence="1">The sequence shown here is derived from an EMBL/GenBank/DDBJ whole genome shotgun (WGS) entry which is preliminary data.</text>
</comment>
<organism evidence="1 2">
    <name type="scientific">Paenibacillus eucommiae</name>
    <dbReference type="NCBI Taxonomy" id="1355755"/>
    <lineage>
        <taxon>Bacteria</taxon>
        <taxon>Bacillati</taxon>
        <taxon>Bacillota</taxon>
        <taxon>Bacilli</taxon>
        <taxon>Bacillales</taxon>
        <taxon>Paenibacillaceae</taxon>
        <taxon>Paenibacillus</taxon>
    </lineage>
</organism>
<keyword evidence="2" id="KW-1185">Reference proteome</keyword>
<dbReference type="CDD" id="cd07382">
    <property type="entry name" value="MPP_DR1281"/>
    <property type="match status" value="1"/>
</dbReference>
<dbReference type="EMBL" id="JAGGLB010000008">
    <property type="protein sequence ID" value="MBP1991260.1"/>
    <property type="molecule type" value="Genomic_DNA"/>
</dbReference>
<dbReference type="SUPFAM" id="SSF56300">
    <property type="entry name" value="Metallo-dependent phosphatases"/>
    <property type="match status" value="1"/>
</dbReference>
<dbReference type="Pfam" id="PF13277">
    <property type="entry name" value="YmdB"/>
    <property type="match status" value="1"/>
</dbReference>
<protein>
    <submittedName>
        <fullName evidence="1">Metallophosphoesterase (TIGR00282 family)</fullName>
    </submittedName>
</protein>